<dbReference type="InterPro" id="IPR013324">
    <property type="entry name" value="RNA_pol_sigma_r3/r4-like"/>
</dbReference>
<protein>
    <submittedName>
        <fullName evidence="8">Sigma-70 family RNA polymerase sigma factor</fullName>
    </submittedName>
</protein>
<evidence type="ECO:0000256" key="5">
    <source>
        <dbReference type="ARBA" id="ARBA00023163"/>
    </source>
</evidence>
<accession>A0ABR8KS84</accession>
<keyword evidence="3" id="KW-0731">Sigma factor</keyword>
<dbReference type="PANTHER" id="PTHR43133:SF8">
    <property type="entry name" value="RNA POLYMERASE SIGMA FACTOR HI_1459-RELATED"/>
    <property type="match status" value="1"/>
</dbReference>
<dbReference type="Proteomes" id="UP000635384">
    <property type="component" value="Unassembled WGS sequence"/>
</dbReference>
<evidence type="ECO:0000313" key="9">
    <source>
        <dbReference type="Proteomes" id="UP000635384"/>
    </source>
</evidence>
<dbReference type="Pfam" id="PF04542">
    <property type="entry name" value="Sigma70_r2"/>
    <property type="match status" value="1"/>
</dbReference>
<dbReference type="Gene3D" id="1.10.10.10">
    <property type="entry name" value="Winged helix-like DNA-binding domain superfamily/Winged helix DNA-binding domain"/>
    <property type="match status" value="1"/>
</dbReference>
<feature type="domain" description="RNA polymerase sigma-70 region 2" evidence="6">
    <location>
        <begin position="35"/>
        <end position="104"/>
    </location>
</feature>
<sequence>MTIGSTPKADATNEDAALVARIAAREEAAFREVIGMHAALLHRIAYRMTGDAHEAEDIAQEAMLRLWDHAPRLGQRGEAMKLGPWLKRVAMNLAFDRLRSRGRTSDADVPERVDEAPLADEALAAEEDMLAARALMEGLPERQRAAIVLTYYEELPNAEAAEVLEMKLKAFESLLFRARAALRSAFEANEAQGGAA</sequence>
<name>A0ABR8KS84_9SPHN</name>
<dbReference type="InterPro" id="IPR039425">
    <property type="entry name" value="RNA_pol_sigma-70-like"/>
</dbReference>
<evidence type="ECO:0000259" key="7">
    <source>
        <dbReference type="Pfam" id="PF08281"/>
    </source>
</evidence>
<evidence type="ECO:0000256" key="4">
    <source>
        <dbReference type="ARBA" id="ARBA00023125"/>
    </source>
</evidence>
<feature type="domain" description="RNA polymerase sigma factor 70 region 4 type 2" evidence="7">
    <location>
        <begin position="131"/>
        <end position="182"/>
    </location>
</feature>
<evidence type="ECO:0000259" key="6">
    <source>
        <dbReference type="Pfam" id="PF04542"/>
    </source>
</evidence>
<dbReference type="Gene3D" id="1.10.1740.10">
    <property type="match status" value="1"/>
</dbReference>
<dbReference type="RefSeq" id="WP_190787693.1">
    <property type="nucleotide sequence ID" value="NZ_JACXLC010000001.1"/>
</dbReference>
<comment type="caution">
    <text evidence="8">The sequence shown here is derived from an EMBL/GenBank/DDBJ whole genome shotgun (WGS) entry which is preliminary data.</text>
</comment>
<evidence type="ECO:0000256" key="1">
    <source>
        <dbReference type="ARBA" id="ARBA00010641"/>
    </source>
</evidence>
<comment type="similarity">
    <text evidence="1">Belongs to the sigma-70 factor family. ECF subfamily.</text>
</comment>
<keyword evidence="4" id="KW-0238">DNA-binding</keyword>
<organism evidence="8 9">
    <name type="scientific">Erythrobacter rubeus</name>
    <dbReference type="NCBI Taxonomy" id="2760803"/>
    <lineage>
        <taxon>Bacteria</taxon>
        <taxon>Pseudomonadati</taxon>
        <taxon>Pseudomonadota</taxon>
        <taxon>Alphaproteobacteria</taxon>
        <taxon>Sphingomonadales</taxon>
        <taxon>Erythrobacteraceae</taxon>
        <taxon>Erythrobacter/Porphyrobacter group</taxon>
        <taxon>Erythrobacter</taxon>
    </lineage>
</organism>
<keyword evidence="5" id="KW-0804">Transcription</keyword>
<proteinExistence type="inferred from homology"/>
<reference evidence="8 9" key="1">
    <citation type="submission" date="2020-09" db="EMBL/GenBank/DDBJ databases">
        <authorList>
            <person name="Yoon J.-W."/>
        </authorList>
    </citation>
    <scope>NUCLEOTIDE SEQUENCE [LARGE SCALE GENOMIC DNA]</scope>
    <source>
        <strain evidence="8 9">KMU-140</strain>
    </source>
</reference>
<dbReference type="InterPro" id="IPR014284">
    <property type="entry name" value="RNA_pol_sigma-70_dom"/>
</dbReference>
<dbReference type="InterPro" id="IPR013325">
    <property type="entry name" value="RNA_pol_sigma_r2"/>
</dbReference>
<evidence type="ECO:0000313" key="8">
    <source>
        <dbReference type="EMBL" id="MBD2842210.1"/>
    </source>
</evidence>
<evidence type="ECO:0000256" key="3">
    <source>
        <dbReference type="ARBA" id="ARBA00023082"/>
    </source>
</evidence>
<dbReference type="InterPro" id="IPR013249">
    <property type="entry name" value="RNA_pol_sigma70_r4_t2"/>
</dbReference>
<dbReference type="InterPro" id="IPR036388">
    <property type="entry name" value="WH-like_DNA-bd_sf"/>
</dbReference>
<dbReference type="SUPFAM" id="SSF88946">
    <property type="entry name" value="Sigma2 domain of RNA polymerase sigma factors"/>
    <property type="match status" value="1"/>
</dbReference>
<dbReference type="SUPFAM" id="SSF88659">
    <property type="entry name" value="Sigma3 and sigma4 domains of RNA polymerase sigma factors"/>
    <property type="match status" value="1"/>
</dbReference>
<keyword evidence="2" id="KW-0805">Transcription regulation</keyword>
<dbReference type="CDD" id="cd06171">
    <property type="entry name" value="Sigma70_r4"/>
    <property type="match status" value="1"/>
</dbReference>
<dbReference type="Pfam" id="PF08281">
    <property type="entry name" value="Sigma70_r4_2"/>
    <property type="match status" value="1"/>
</dbReference>
<keyword evidence="9" id="KW-1185">Reference proteome</keyword>
<dbReference type="EMBL" id="JACXLC010000001">
    <property type="protein sequence ID" value="MBD2842210.1"/>
    <property type="molecule type" value="Genomic_DNA"/>
</dbReference>
<dbReference type="PANTHER" id="PTHR43133">
    <property type="entry name" value="RNA POLYMERASE ECF-TYPE SIGMA FACTO"/>
    <property type="match status" value="1"/>
</dbReference>
<dbReference type="NCBIfam" id="TIGR02937">
    <property type="entry name" value="sigma70-ECF"/>
    <property type="match status" value="1"/>
</dbReference>
<gene>
    <name evidence="8" type="ORF">IB285_08070</name>
</gene>
<dbReference type="InterPro" id="IPR007627">
    <property type="entry name" value="RNA_pol_sigma70_r2"/>
</dbReference>
<evidence type="ECO:0000256" key="2">
    <source>
        <dbReference type="ARBA" id="ARBA00023015"/>
    </source>
</evidence>